<proteinExistence type="predicted"/>
<evidence type="ECO:0000256" key="1">
    <source>
        <dbReference type="SAM" id="MobiDB-lite"/>
    </source>
</evidence>
<keyword evidence="4" id="KW-1185">Reference proteome</keyword>
<evidence type="ECO:0000259" key="2">
    <source>
        <dbReference type="Pfam" id="PF13966"/>
    </source>
</evidence>
<feature type="domain" description="Reverse transcriptase zinc-binding" evidence="2">
    <location>
        <begin position="66"/>
        <end position="161"/>
    </location>
</feature>
<evidence type="ECO:0000313" key="3">
    <source>
        <dbReference type="EMBL" id="KAF3973465.1"/>
    </source>
</evidence>
<name>A0A8J4VWG9_9ROSI</name>
<protein>
    <recommendedName>
        <fullName evidence="2">Reverse transcriptase zinc-binding domain-containing protein</fullName>
    </recommendedName>
</protein>
<gene>
    <name evidence="3" type="ORF">CMV_003110</name>
</gene>
<sequence>MLSRPLLLDIQEKVSTLIDSGRHCWSQELIDANFFPREAALMKAIPLSFNVCADVMTWPLNMDGVYSVRSGYHLLLDMELNEQPRPSDLSSTKLLWKDMWSLKVPNRVKTLIWRAGWDSLPLKSNLKKRKIPIDAMCSNCGLEPETSLHAIWSCPSLMQVWNVHFSWLVSEAGKASSFLDVVKFCSERSTLVDLLAMTISQIWTRRNKLRVGEAGAPLGYSLRQAKLIVWDAKIHFQIRQPGNRGIRAAQLDYEERTKYAYSSPHAFQNRSSNPLTSTIKVTSQ</sequence>
<dbReference type="AlphaFoldDB" id="A0A8J4VWG9"/>
<dbReference type="Proteomes" id="UP000737018">
    <property type="component" value="Unassembled WGS sequence"/>
</dbReference>
<evidence type="ECO:0000313" key="4">
    <source>
        <dbReference type="Proteomes" id="UP000737018"/>
    </source>
</evidence>
<dbReference type="OrthoDB" id="1717299at2759"/>
<comment type="caution">
    <text evidence="3">The sequence shown here is derived from an EMBL/GenBank/DDBJ whole genome shotgun (WGS) entry which is preliminary data.</text>
</comment>
<feature type="region of interest" description="Disordered" evidence="1">
    <location>
        <begin position="265"/>
        <end position="284"/>
    </location>
</feature>
<reference evidence="3" key="1">
    <citation type="submission" date="2020-03" db="EMBL/GenBank/DDBJ databases">
        <title>Castanea mollissima Vanexum genome sequencing.</title>
        <authorList>
            <person name="Staton M."/>
        </authorList>
    </citation>
    <scope>NUCLEOTIDE SEQUENCE</scope>
    <source>
        <tissue evidence="3">Leaf</tissue>
    </source>
</reference>
<organism evidence="3 4">
    <name type="scientific">Castanea mollissima</name>
    <name type="common">Chinese chestnut</name>
    <dbReference type="NCBI Taxonomy" id="60419"/>
    <lineage>
        <taxon>Eukaryota</taxon>
        <taxon>Viridiplantae</taxon>
        <taxon>Streptophyta</taxon>
        <taxon>Embryophyta</taxon>
        <taxon>Tracheophyta</taxon>
        <taxon>Spermatophyta</taxon>
        <taxon>Magnoliopsida</taxon>
        <taxon>eudicotyledons</taxon>
        <taxon>Gunneridae</taxon>
        <taxon>Pentapetalae</taxon>
        <taxon>rosids</taxon>
        <taxon>fabids</taxon>
        <taxon>Fagales</taxon>
        <taxon>Fagaceae</taxon>
        <taxon>Castanea</taxon>
    </lineage>
</organism>
<dbReference type="InterPro" id="IPR026960">
    <property type="entry name" value="RVT-Znf"/>
</dbReference>
<dbReference type="Pfam" id="PF13966">
    <property type="entry name" value="zf-RVT"/>
    <property type="match status" value="1"/>
</dbReference>
<dbReference type="EMBL" id="JRKL02000240">
    <property type="protein sequence ID" value="KAF3973465.1"/>
    <property type="molecule type" value="Genomic_DNA"/>
</dbReference>
<accession>A0A8J4VWG9</accession>